<dbReference type="InterPro" id="IPR002611">
    <property type="entry name" value="IstB_ATP-bd"/>
</dbReference>
<proteinExistence type="predicted"/>
<evidence type="ECO:0000313" key="4">
    <source>
        <dbReference type="EMBL" id="SLK13570.1"/>
    </source>
</evidence>
<dbReference type="GO" id="GO:0006260">
    <property type="term" value="P:DNA replication"/>
    <property type="evidence" value="ECO:0007669"/>
    <property type="project" value="TreeGrafter"/>
</dbReference>
<dbReference type="FunFam" id="3.40.50.300:FF:001361">
    <property type="entry name" value="AAA family ATPase"/>
    <property type="match status" value="1"/>
</dbReference>
<dbReference type="Pfam" id="PF01695">
    <property type="entry name" value="IstB_IS21"/>
    <property type="match status" value="1"/>
</dbReference>
<gene>
    <name evidence="4" type="ORF">SAMN06295987_1322</name>
</gene>
<dbReference type="RefSeq" id="WP_079732150.1">
    <property type="nucleotide sequence ID" value="NZ_FVZE01000032.1"/>
</dbReference>
<dbReference type="InterPro" id="IPR027417">
    <property type="entry name" value="P-loop_NTPase"/>
</dbReference>
<dbReference type="InterPro" id="IPR047661">
    <property type="entry name" value="IstB"/>
</dbReference>
<dbReference type="NCBIfam" id="NF038214">
    <property type="entry name" value="IS21_help_AAA"/>
    <property type="match status" value="1"/>
</dbReference>
<sequence length="250" mass="28494">MLKHPTFDLLHNLGLSGMAAAFRTLEGLPETRNMDHAEWLGLLLDHEVTARNQKRFEARARVARLRMNATIEDVDYRAVRGLDRAMFLKLTTCDWIRAGHDLLVTGPTGLGKSWLVCALGQKACRDDFSVAYHRAPRLFASLALARGLGRHDRLMRSLGRTELLILDDWGPEKLTAEQRRDLMDIIEDRHQRRSTILTSQLPVERWYDLIGDPTIADAILDRLAHNAYRIELQGESLRKTRTDNPIAPQA</sequence>
<keyword evidence="2" id="KW-0067">ATP-binding</keyword>
<dbReference type="Gene3D" id="3.40.50.300">
    <property type="entry name" value="P-loop containing nucleotide triphosphate hydrolases"/>
    <property type="match status" value="1"/>
</dbReference>
<dbReference type="PANTHER" id="PTHR30050">
    <property type="entry name" value="CHROMOSOMAL REPLICATION INITIATOR PROTEIN DNAA"/>
    <property type="match status" value="1"/>
</dbReference>
<evidence type="ECO:0000256" key="2">
    <source>
        <dbReference type="ARBA" id="ARBA00022840"/>
    </source>
</evidence>
<dbReference type="Proteomes" id="UP000190989">
    <property type="component" value="Unassembled WGS sequence"/>
</dbReference>
<dbReference type="PANTHER" id="PTHR30050:SF4">
    <property type="entry name" value="ATP-BINDING PROTEIN RV3427C IN INSERTION SEQUENCE-RELATED"/>
    <property type="match status" value="1"/>
</dbReference>
<keyword evidence="5" id="KW-1185">Reference proteome</keyword>
<keyword evidence="1" id="KW-0547">Nucleotide-binding</keyword>
<organism evidence="4 5">
    <name type="scientific">Novosphingobium mathurense</name>
    <dbReference type="NCBI Taxonomy" id="428990"/>
    <lineage>
        <taxon>Bacteria</taxon>
        <taxon>Pseudomonadati</taxon>
        <taxon>Pseudomonadota</taxon>
        <taxon>Alphaproteobacteria</taxon>
        <taxon>Sphingomonadales</taxon>
        <taxon>Sphingomonadaceae</taxon>
        <taxon>Novosphingobium</taxon>
    </lineage>
</organism>
<protein>
    <submittedName>
        <fullName evidence="4">DNA replication protein DnaC</fullName>
    </submittedName>
</protein>
<dbReference type="InterPro" id="IPR028350">
    <property type="entry name" value="DNAC/IstB-like"/>
</dbReference>
<evidence type="ECO:0000256" key="1">
    <source>
        <dbReference type="ARBA" id="ARBA00022741"/>
    </source>
</evidence>
<dbReference type="GO" id="GO:0005524">
    <property type="term" value="F:ATP binding"/>
    <property type="evidence" value="ECO:0007669"/>
    <property type="project" value="UniProtKB-KW"/>
</dbReference>
<feature type="domain" description="IstB-like ATP-binding" evidence="3">
    <location>
        <begin position="10"/>
        <end position="241"/>
    </location>
</feature>
<name>A0A1U6IZY9_9SPHN</name>
<dbReference type="EMBL" id="FVZE01000032">
    <property type="protein sequence ID" value="SLK13570.1"/>
    <property type="molecule type" value="Genomic_DNA"/>
</dbReference>
<dbReference type="SUPFAM" id="SSF52540">
    <property type="entry name" value="P-loop containing nucleoside triphosphate hydrolases"/>
    <property type="match status" value="1"/>
</dbReference>
<evidence type="ECO:0000259" key="3">
    <source>
        <dbReference type="Pfam" id="PF01695"/>
    </source>
</evidence>
<dbReference type="PIRSF" id="PIRSF003073">
    <property type="entry name" value="DNAC_TnpB_IstB"/>
    <property type="match status" value="1"/>
</dbReference>
<evidence type="ECO:0000313" key="5">
    <source>
        <dbReference type="Proteomes" id="UP000190989"/>
    </source>
</evidence>
<accession>A0A1U6IZY9</accession>
<dbReference type="CDD" id="cd00009">
    <property type="entry name" value="AAA"/>
    <property type="match status" value="1"/>
</dbReference>
<reference evidence="5" key="1">
    <citation type="submission" date="2017-02" db="EMBL/GenBank/DDBJ databases">
        <authorList>
            <person name="Varghese N."/>
            <person name="Submissions S."/>
        </authorList>
    </citation>
    <scope>NUCLEOTIDE SEQUENCE [LARGE SCALE GENOMIC DNA]</scope>
    <source>
        <strain evidence="5">SM117</strain>
    </source>
</reference>
<dbReference type="STRING" id="428990.SAMN06295987_1322"/>
<dbReference type="AlphaFoldDB" id="A0A1U6IZY9"/>